<dbReference type="InterPro" id="IPR036986">
    <property type="entry name" value="S4_RNA-bd_sf"/>
</dbReference>
<gene>
    <name evidence="13" type="ORF">DCR58_07795</name>
</gene>
<evidence type="ECO:0000256" key="4">
    <source>
        <dbReference type="ARBA" id="ARBA00022552"/>
    </source>
</evidence>
<sequence>MNETIQLEAIVPESLAGKRLDQILAELFPDYSRSRMKKWITEGKVSVDAQVIEKPREKLEFGALVAIDAELEREERYQAQPIELDIVYEDEDILIINKPAGLVVHPGAGAPDGTLLNGLLHYDPDIDHVPRAGIIHRLDKDTTGLMVVARNIPAQTQLVDMMQKREITREYEAVCNGVMTAGGMVDEPIGRHPTKRTHMAVVSSGKPAVTHYRVVERFRAHTLLRLRLESGRTHQIRVHMAHIRHPLVGDLTYGGRPRPPKQASDEFLASLRGFSRQALHAAKLSLHHPITGDWMSFEAPRPDDFVALIQSMKDDLEAHSDA</sequence>
<evidence type="ECO:0000256" key="7">
    <source>
        <dbReference type="ARBA" id="ARBA00036882"/>
    </source>
</evidence>
<evidence type="ECO:0000313" key="14">
    <source>
        <dbReference type="Proteomes" id="UP000262878"/>
    </source>
</evidence>
<dbReference type="Pfam" id="PF00849">
    <property type="entry name" value="PseudoU_synth_2"/>
    <property type="match status" value="1"/>
</dbReference>
<keyword evidence="6 11" id="KW-0413">Isomerase</keyword>
<dbReference type="STRING" id="314276.OS145_03578"/>
<dbReference type="SUPFAM" id="SSF55120">
    <property type="entry name" value="Pseudouridine synthase"/>
    <property type="match status" value="1"/>
</dbReference>
<keyword evidence="5 10" id="KW-0694">RNA-binding</keyword>
<dbReference type="GO" id="GO:0000455">
    <property type="term" value="P:enzyme-directed rRNA pseudouridine synthesis"/>
    <property type="evidence" value="ECO:0007669"/>
    <property type="project" value="UniProtKB-ARBA"/>
</dbReference>
<evidence type="ECO:0000256" key="9">
    <source>
        <dbReference type="PIRSR" id="PIRSR606225-1"/>
    </source>
</evidence>
<dbReference type="InterPro" id="IPR006224">
    <property type="entry name" value="PsdUridine_synth_RluA-like_CS"/>
</dbReference>
<comment type="similarity">
    <text evidence="2 11">Belongs to the pseudouridine synthase RluA family.</text>
</comment>
<comment type="caution">
    <text evidence="13">The sequence shown here is derived from an EMBL/GenBank/DDBJ whole genome shotgun (WGS) entry which is preliminary data.</text>
</comment>
<evidence type="ECO:0000256" key="3">
    <source>
        <dbReference type="ARBA" id="ARBA00022490"/>
    </source>
</evidence>
<dbReference type="FunFam" id="3.30.2350.10:FF:000006">
    <property type="entry name" value="Pseudouridine synthase"/>
    <property type="match status" value="1"/>
</dbReference>
<dbReference type="FunFam" id="3.10.290.10:FF:000011">
    <property type="entry name" value="Pseudouridine synthase"/>
    <property type="match status" value="1"/>
</dbReference>
<evidence type="ECO:0000256" key="1">
    <source>
        <dbReference type="ARBA" id="ARBA00004496"/>
    </source>
</evidence>
<feature type="domain" description="RNA-binding S4" evidence="12">
    <location>
        <begin position="18"/>
        <end position="79"/>
    </location>
</feature>
<evidence type="ECO:0000256" key="8">
    <source>
        <dbReference type="ARBA" id="ARBA00056072"/>
    </source>
</evidence>
<dbReference type="Pfam" id="PF01479">
    <property type="entry name" value="S4"/>
    <property type="match status" value="1"/>
</dbReference>
<dbReference type="InterPro" id="IPR020103">
    <property type="entry name" value="PsdUridine_synth_cat_dom_sf"/>
</dbReference>
<keyword evidence="4" id="KW-0698">rRNA processing</keyword>
<dbReference type="PROSITE" id="PS01129">
    <property type="entry name" value="PSI_RLU"/>
    <property type="match status" value="1"/>
</dbReference>
<feature type="active site" evidence="9">
    <location>
        <position position="139"/>
    </location>
</feature>
<dbReference type="Gene3D" id="3.10.290.10">
    <property type="entry name" value="RNA-binding S4 domain"/>
    <property type="match status" value="1"/>
</dbReference>
<organism evidence="13 14">
    <name type="scientific">Idiomarina baltica</name>
    <dbReference type="NCBI Taxonomy" id="190892"/>
    <lineage>
        <taxon>Bacteria</taxon>
        <taxon>Pseudomonadati</taxon>
        <taxon>Pseudomonadota</taxon>
        <taxon>Gammaproteobacteria</taxon>
        <taxon>Alteromonadales</taxon>
        <taxon>Idiomarinaceae</taxon>
        <taxon>Idiomarina</taxon>
    </lineage>
</organism>
<dbReference type="GO" id="GO:0005737">
    <property type="term" value="C:cytoplasm"/>
    <property type="evidence" value="ECO:0007669"/>
    <property type="project" value="UniProtKB-SubCell"/>
</dbReference>
<comment type="subcellular location">
    <subcellularLocation>
        <location evidence="1">Cytoplasm</location>
    </subcellularLocation>
</comment>
<dbReference type="Gene3D" id="3.30.2350.10">
    <property type="entry name" value="Pseudouridine synthase"/>
    <property type="match status" value="1"/>
</dbReference>
<reference evidence="13 14" key="1">
    <citation type="journal article" date="2018" name="Nat. Biotechnol.">
        <title>A standardized bacterial taxonomy based on genome phylogeny substantially revises the tree of life.</title>
        <authorList>
            <person name="Parks D.H."/>
            <person name="Chuvochina M."/>
            <person name="Waite D.W."/>
            <person name="Rinke C."/>
            <person name="Skarshewski A."/>
            <person name="Chaumeil P.A."/>
            <person name="Hugenholtz P."/>
        </authorList>
    </citation>
    <scope>NUCLEOTIDE SEQUENCE [LARGE SCALE GENOMIC DNA]</scope>
    <source>
        <strain evidence="13">UBA9360</strain>
    </source>
</reference>
<dbReference type="NCBIfam" id="NF008385">
    <property type="entry name" value="PRK11180.1"/>
    <property type="match status" value="1"/>
</dbReference>
<evidence type="ECO:0000256" key="11">
    <source>
        <dbReference type="RuleBase" id="RU362028"/>
    </source>
</evidence>
<dbReference type="GO" id="GO:0160140">
    <property type="term" value="F:23S rRNA pseudouridine(1911/1915/1917) synthase activity"/>
    <property type="evidence" value="ECO:0007669"/>
    <property type="project" value="UniProtKB-EC"/>
</dbReference>
<dbReference type="CDD" id="cd00165">
    <property type="entry name" value="S4"/>
    <property type="match status" value="1"/>
</dbReference>
<dbReference type="EC" id="5.4.99.-" evidence="11"/>
<dbReference type="Proteomes" id="UP000262878">
    <property type="component" value="Unassembled WGS sequence"/>
</dbReference>
<proteinExistence type="inferred from homology"/>
<comment type="function">
    <text evidence="8">Responsible for synthesis of pseudouridine from uracil at positions 1911, 1915 and 1917 in 23S ribosomal RNA.</text>
</comment>
<accession>A0A348WQ58</accession>
<dbReference type="PANTHER" id="PTHR21600:SF44">
    <property type="entry name" value="RIBOSOMAL LARGE SUBUNIT PSEUDOURIDINE SYNTHASE D"/>
    <property type="match status" value="1"/>
</dbReference>
<evidence type="ECO:0000256" key="10">
    <source>
        <dbReference type="PROSITE-ProRule" id="PRU00182"/>
    </source>
</evidence>
<evidence type="ECO:0000256" key="2">
    <source>
        <dbReference type="ARBA" id="ARBA00010876"/>
    </source>
</evidence>
<dbReference type="SUPFAM" id="SSF55174">
    <property type="entry name" value="Alpha-L RNA-binding motif"/>
    <property type="match status" value="1"/>
</dbReference>
<evidence type="ECO:0000259" key="12">
    <source>
        <dbReference type="SMART" id="SM00363"/>
    </source>
</evidence>
<evidence type="ECO:0000256" key="6">
    <source>
        <dbReference type="ARBA" id="ARBA00023235"/>
    </source>
</evidence>
<keyword evidence="3" id="KW-0963">Cytoplasm</keyword>
<protein>
    <recommendedName>
        <fullName evidence="11">Pseudouridine synthase</fullName>
        <ecNumber evidence="11">5.4.99.-</ecNumber>
    </recommendedName>
</protein>
<dbReference type="PROSITE" id="PS50889">
    <property type="entry name" value="S4"/>
    <property type="match status" value="1"/>
</dbReference>
<dbReference type="AlphaFoldDB" id="A0A348WQ58"/>
<dbReference type="PANTHER" id="PTHR21600">
    <property type="entry name" value="MITOCHONDRIAL RNA PSEUDOURIDINE SYNTHASE"/>
    <property type="match status" value="1"/>
</dbReference>
<dbReference type="InterPro" id="IPR006145">
    <property type="entry name" value="PsdUridine_synth_RsuA/RluA"/>
</dbReference>
<evidence type="ECO:0000313" key="13">
    <source>
        <dbReference type="EMBL" id="HAR56670.1"/>
    </source>
</evidence>
<dbReference type="InterPro" id="IPR002942">
    <property type="entry name" value="S4_RNA-bd"/>
</dbReference>
<comment type="catalytic activity">
    <reaction evidence="11">
        <text>a uridine in RNA = a pseudouridine in RNA</text>
        <dbReference type="Rhea" id="RHEA:48348"/>
        <dbReference type="Rhea" id="RHEA-COMP:12068"/>
        <dbReference type="Rhea" id="RHEA-COMP:12069"/>
        <dbReference type="ChEBI" id="CHEBI:65314"/>
        <dbReference type="ChEBI" id="CHEBI:65315"/>
    </reaction>
</comment>
<dbReference type="InterPro" id="IPR006225">
    <property type="entry name" value="PsdUridine_synth_RluC/D"/>
</dbReference>
<evidence type="ECO:0000256" key="5">
    <source>
        <dbReference type="ARBA" id="ARBA00022884"/>
    </source>
</evidence>
<dbReference type="RefSeq" id="WP_006956161.1">
    <property type="nucleotide sequence ID" value="NZ_DAIRLQ010000023.1"/>
</dbReference>
<dbReference type="GO" id="GO:0003723">
    <property type="term" value="F:RNA binding"/>
    <property type="evidence" value="ECO:0007669"/>
    <property type="project" value="UniProtKB-KW"/>
</dbReference>
<dbReference type="SMART" id="SM00363">
    <property type="entry name" value="S4"/>
    <property type="match status" value="1"/>
</dbReference>
<comment type="catalytic activity">
    <reaction evidence="7">
        <text>uridine(1911/1915/1917) in 23S rRNA = pseudouridine(1911/1915/1917) in 23S rRNA</text>
        <dbReference type="Rhea" id="RHEA:42524"/>
        <dbReference type="Rhea" id="RHEA-COMP:10097"/>
        <dbReference type="Rhea" id="RHEA-COMP:10098"/>
        <dbReference type="ChEBI" id="CHEBI:65314"/>
        <dbReference type="ChEBI" id="CHEBI:65315"/>
        <dbReference type="EC" id="5.4.99.23"/>
    </reaction>
</comment>
<dbReference type="InterPro" id="IPR050188">
    <property type="entry name" value="RluA_PseudoU_synthase"/>
</dbReference>
<dbReference type="CDD" id="cd02869">
    <property type="entry name" value="PseudoU_synth_RluA_like"/>
    <property type="match status" value="1"/>
</dbReference>
<dbReference type="NCBIfam" id="TIGR00005">
    <property type="entry name" value="rluA_subfam"/>
    <property type="match status" value="1"/>
</dbReference>
<dbReference type="EMBL" id="DMUP01000182">
    <property type="protein sequence ID" value="HAR56670.1"/>
    <property type="molecule type" value="Genomic_DNA"/>
</dbReference>
<name>A0A348WQ58_9GAMM</name>